<feature type="region of interest" description="Disordered" evidence="3">
    <location>
        <begin position="19"/>
        <end position="371"/>
    </location>
</feature>
<sequence>MVFNDSNPSFSIASILSRYDSSATATTPSTISKPLPPKKPANVAKPNGTGSGPITSTTAPPPRSSLSSASKSTASQASRDSTTRVVTSSKPDINSTKRRKTEEVPKSSLALLKERKELLQRKSGGVATSTSIAMSSSSSKAGPLRLSTGTATARPGSGTKTTEAAKPAAEAPKPMSYRERMAAALQAGAEKKPAAGTITHKARPLVKEKKAWQLKLEGQGEGKGADTTAGRSSKSPGVSGGEKAAPTSKKMADVSKPAMKKSSNGTNGSANGVGSANGANGRKSSVGNGTMSSLKGKDKDRGKPLEAGTKRKRESPPPKSGYSSYSRNKYSTNHKRYRGPRPDSYEEDDPDDDFVVNDEDDEDDAYGRGAGYGGFTKKKYSYVEYDSASDMEATGADVLAEEERSRRAAAKEDAAQEKLERELAAKKSGPQKEGCPRQEEVVAIVRVS</sequence>
<dbReference type="Proteomes" id="UP001412239">
    <property type="component" value="Unassembled WGS sequence"/>
</dbReference>
<feature type="compositionally biased region" description="Low complexity" evidence="3">
    <location>
        <begin position="40"/>
        <end position="89"/>
    </location>
</feature>
<feature type="compositionally biased region" description="Acidic residues" evidence="3">
    <location>
        <begin position="345"/>
        <end position="364"/>
    </location>
</feature>
<evidence type="ECO:0000256" key="2">
    <source>
        <dbReference type="ARBA" id="ARBA00023054"/>
    </source>
</evidence>
<evidence type="ECO:0000256" key="1">
    <source>
        <dbReference type="ARBA" id="ARBA00006461"/>
    </source>
</evidence>
<feature type="compositionally biased region" description="Basic and acidic residues" evidence="3">
    <location>
        <begin position="404"/>
        <end position="425"/>
    </location>
</feature>
<evidence type="ECO:0008006" key="6">
    <source>
        <dbReference type="Google" id="ProtNLM"/>
    </source>
</evidence>
<keyword evidence="5" id="KW-1185">Reference proteome</keyword>
<organism evidence="4 5">
    <name type="scientific">Tuber aestivum</name>
    <name type="common">summer truffle</name>
    <dbReference type="NCBI Taxonomy" id="59557"/>
    <lineage>
        <taxon>Eukaryota</taxon>
        <taxon>Fungi</taxon>
        <taxon>Dikarya</taxon>
        <taxon>Ascomycota</taxon>
        <taxon>Pezizomycotina</taxon>
        <taxon>Pezizomycetes</taxon>
        <taxon>Pezizales</taxon>
        <taxon>Tuberaceae</taxon>
        <taxon>Tuber</taxon>
    </lineage>
</organism>
<dbReference type="Pfam" id="PF08243">
    <property type="entry name" value="SPT2"/>
    <property type="match status" value="1"/>
</dbReference>
<evidence type="ECO:0000313" key="5">
    <source>
        <dbReference type="Proteomes" id="UP001412239"/>
    </source>
</evidence>
<dbReference type="InterPro" id="IPR013256">
    <property type="entry name" value="Chromatin_SPT2"/>
</dbReference>
<keyword evidence="2" id="KW-0175">Coiled coil</keyword>
<comment type="similarity">
    <text evidence="1">Belongs to the SPT2 family.</text>
</comment>
<feature type="compositionally biased region" description="Low complexity" evidence="3">
    <location>
        <begin position="159"/>
        <end position="174"/>
    </location>
</feature>
<feature type="compositionally biased region" description="Low complexity" evidence="3">
    <location>
        <begin position="262"/>
        <end position="281"/>
    </location>
</feature>
<feature type="compositionally biased region" description="Polar residues" evidence="3">
    <location>
        <begin position="282"/>
        <end position="293"/>
    </location>
</feature>
<dbReference type="SMART" id="SM00784">
    <property type="entry name" value="SPT2"/>
    <property type="match status" value="1"/>
</dbReference>
<protein>
    <recommendedName>
        <fullName evidence="6">SPT2 chromatin protein</fullName>
    </recommendedName>
</protein>
<feature type="region of interest" description="Disordered" evidence="3">
    <location>
        <begin position="404"/>
        <end position="438"/>
    </location>
</feature>
<gene>
    <name evidence="4" type="ORF">GSTUAT00007287001</name>
</gene>
<accession>A0A292PLT4</accession>
<dbReference type="AlphaFoldDB" id="A0A292PLT4"/>
<feature type="compositionally biased region" description="Low complexity" evidence="3">
    <location>
        <begin position="121"/>
        <end position="139"/>
    </location>
</feature>
<evidence type="ECO:0000313" key="4">
    <source>
        <dbReference type="EMBL" id="CUS08642.1"/>
    </source>
</evidence>
<evidence type="ECO:0000256" key="3">
    <source>
        <dbReference type="SAM" id="MobiDB-lite"/>
    </source>
</evidence>
<feature type="compositionally biased region" description="Basic and acidic residues" evidence="3">
    <location>
        <begin position="295"/>
        <end position="304"/>
    </location>
</feature>
<proteinExistence type="inferred from homology"/>
<name>A0A292PLT4_9PEZI</name>
<dbReference type="EMBL" id="LN891121">
    <property type="protein sequence ID" value="CUS08642.1"/>
    <property type="molecule type" value="Genomic_DNA"/>
</dbReference>
<feature type="compositionally biased region" description="Low complexity" evidence="3">
    <location>
        <begin position="21"/>
        <end position="33"/>
    </location>
</feature>
<reference evidence="4" key="1">
    <citation type="submission" date="2015-10" db="EMBL/GenBank/DDBJ databases">
        <authorList>
            <person name="Regsiter A."/>
            <person name="william w."/>
        </authorList>
    </citation>
    <scope>NUCLEOTIDE SEQUENCE</scope>
    <source>
        <strain evidence="4">Montdore</strain>
    </source>
</reference>